<dbReference type="GO" id="GO:0047631">
    <property type="term" value="F:ADP-ribose diphosphatase activity"/>
    <property type="evidence" value="ECO:0007669"/>
    <property type="project" value="TreeGrafter"/>
</dbReference>
<dbReference type="Gene3D" id="3.90.79.10">
    <property type="entry name" value="Nucleoside Triphosphate Pyrophosphohydrolase"/>
    <property type="match status" value="1"/>
</dbReference>
<organism evidence="3">
    <name type="scientific">Orpheovirus IHUMI-LCC2</name>
    <dbReference type="NCBI Taxonomy" id="2023057"/>
    <lineage>
        <taxon>Viruses</taxon>
        <taxon>Varidnaviria</taxon>
        <taxon>Bamfordvirae</taxon>
        <taxon>Nucleocytoviricota</taxon>
        <taxon>Megaviricetes</taxon>
        <taxon>Pimascovirales</taxon>
        <taxon>Ocovirineae</taxon>
        <taxon>Orpheoviridae</taxon>
        <taxon>Alphaorpheovirus</taxon>
        <taxon>Alphaorpheovirus massiliense</taxon>
    </lineage>
</organism>
<dbReference type="Pfam" id="PF00293">
    <property type="entry name" value="NUDIX"/>
    <property type="match status" value="1"/>
</dbReference>
<accession>A0A2I2L4V4</accession>
<dbReference type="PANTHER" id="PTHR13994">
    <property type="entry name" value="NUDIX HYDROLASE RELATED"/>
    <property type="match status" value="1"/>
</dbReference>
<name>A0A2I2L4V4_9VIRU</name>
<keyword evidence="1 3" id="KW-0378">Hydrolase</keyword>
<keyword evidence="4" id="KW-1185">Reference proteome</keyword>
<dbReference type="RefSeq" id="YP_009448791.1">
    <property type="nucleotide sequence ID" value="NC_036594.1"/>
</dbReference>
<dbReference type="PROSITE" id="PS00893">
    <property type="entry name" value="NUDIX_BOX"/>
    <property type="match status" value="1"/>
</dbReference>
<proteinExistence type="predicted"/>
<dbReference type="SUPFAM" id="SSF55811">
    <property type="entry name" value="Nudix"/>
    <property type="match status" value="1"/>
</dbReference>
<gene>
    <name evidence="3" type="ORF">ORPV_585</name>
</gene>
<dbReference type="InterPro" id="IPR003293">
    <property type="entry name" value="Nudix_hydrolase6-like"/>
</dbReference>
<dbReference type="KEGG" id="vg:35382389"/>
<feature type="domain" description="Nudix hydrolase" evidence="2">
    <location>
        <begin position="113"/>
        <end position="244"/>
    </location>
</feature>
<evidence type="ECO:0000256" key="1">
    <source>
        <dbReference type="ARBA" id="ARBA00022801"/>
    </source>
</evidence>
<dbReference type="Proteomes" id="UP000236316">
    <property type="component" value="Segment"/>
</dbReference>
<sequence length="291" mass="33528">MFTYKKTEAPFRAVKYTINVSDNEDMADELLVKLSEENNNLKNAACWLHISEEAMETSWLELKESDMKSTNWFKIVKQLGYKFHRNVGGEYVYYRWIQDENNPVEDSVPSFATSIEGVSVFVFSPCKTKLLLVHEYGKYKAITGALKYGENETDAVIREVKEESGLDVDEESMKWIGCWRASKARFGMINDNHHAFLASCKDMSSLKADGFEIKETNNFKWFPISDVLYWVLKHKDDVLLNDKPAFAQSFVVNESQNVSYACIFFLENTLQGNMHRGGTTRSYGNTTFYLC</sequence>
<evidence type="ECO:0000259" key="2">
    <source>
        <dbReference type="PROSITE" id="PS51462"/>
    </source>
</evidence>
<dbReference type="InterPro" id="IPR015797">
    <property type="entry name" value="NUDIX_hydrolase-like_dom_sf"/>
</dbReference>
<dbReference type="EMBL" id="LT906555">
    <property type="protein sequence ID" value="SNW62489.1"/>
    <property type="molecule type" value="Genomic_DNA"/>
</dbReference>
<dbReference type="GO" id="GO:0051287">
    <property type="term" value="F:NAD binding"/>
    <property type="evidence" value="ECO:0007669"/>
    <property type="project" value="TreeGrafter"/>
</dbReference>
<dbReference type="InterPro" id="IPR020084">
    <property type="entry name" value="NUDIX_hydrolase_CS"/>
</dbReference>
<evidence type="ECO:0000313" key="4">
    <source>
        <dbReference type="Proteomes" id="UP000236316"/>
    </source>
</evidence>
<evidence type="ECO:0000313" key="3">
    <source>
        <dbReference type="EMBL" id="SNW62489.1"/>
    </source>
</evidence>
<dbReference type="GeneID" id="35382389"/>
<dbReference type="InterPro" id="IPR000086">
    <property type="entry name" value="NUDIX_hydrolase_dom"/>
</dbReference>
<reference evidence="3" key="1">
    <citation type="submission" date="2017-08" db="EMBL/GenBank/DDBJ databases">
        <authorList>
            <consortium name="Urmite Genomes"/>
        </authorList>
    </citation>
    <scope>NUCLEOTIDE SEQUENCE [LARGE SCALE GENOMIC DNA]</scope>
    <source>
        <strain evidence="3">IHUMI-LCC2</strain>
    </source>
</reference>
<dbReference type="GO" id="GO:0035529">
    <property type="term" value="F:NADH pyrophosphatase activity"/>
    <property type="evidence" value="ECO:0007669"/>
    <property type="project" value="TreeGrafter"/>
</dbReference>
<protein>
    <submittedName>
        <fullName evidence="3">NUDIX hydrolase</fullName>
    </submittedName>
</protein>
<dbReference type="PANTHER" id="PTHR13994:SF7">
    <property type="entry name" value="NUDIX HYDROLASE FAMILY PROTEIN"/>
    <property type="match status" value="1"/>
</dbReference>
<dbReference type="PROSITE" id="PS51462">
    <property type="entry name" value="NUDIX"/>
    <property type="match status" value="1"/>
</dbReference>